<protein>
    <submittedName>
        <fullName evidence="11">Peptidase S11 D-alanyl-D-alanine carboxypeptidase 1</fullName>
    </submittedName>
</protein>
<evidence type="ECO:0000256" key="7">
    <source>
        <dbReference type="PIRSR" id="PIRSR618044-1"/>
    </source>
</evidence>
<feature type="active site" description="Proton acceptor" evidence="7">
    <location>
        <position position="94"/>
    </location>
</feature>
<keyword evidence="4" id="KW-0133">Cell shape</keyword>
<keyword evidence="2" id="KW-0732">Signal</keyword>
<dbReference type="InterPro" id="IPR018044">
    <property type="entry name" value="Peptidase_S11"/>
</dbReference>
<evidence type="ECO:0000259" key="10">
    <source>
        <dbReference type="Pfam" id="PF00768"/>
    </source>
</evidence>
<dbReference type="SUPFAM" id="SSF56601">
    <property type="entry name" value="beta-lactamase/transpeptidase-like"/>
    <property type="match status" value="1"/>
</dbReference>
<keyword evidence="5" id="KW-0573">Peptidoglycan synthesis</keyword>
<keyword evidence="11" id="KW-0121">Carboxypeptidase</keyword>
<dbReference type="GO" id="GO:0071555">
    <property type="term" value="P:cell wall organization"/>
    <property type="evidence" value="ECO:0007669"/>
    <property type="project" value="UniProtKB-KW"/>
</dbReference>
<evidence type="ECO:0000256" key="9">
    <source>
        <dbReference type="RuleBase" id="RU004016"/>
    </source>
</evidence>
<dbReference type="InterPro" id="IPR012338">
    <property type="entry name" value="Beta-lactam/transpept-like"/>
</dbReference>
<name>A0A0G0U326_9BACT</name>
<dbReference type="Pfam" id="PF00768">
    <property type="entry name" value="Peptidase_S11"/>
    <property type="match status" value="1"/>
</dbReference>
<feature type="active site" evidence="7">
    <location>
        <position position="146"/>
    </location>
</feature>
<dbReference type="GO" id="GO:0006508">
    <property type="term" value="P:proteolysis"/>
    <property type="evidence" value="ECO:0007669"/>
    <property type="project" value="InterPro"/>
</dbReference>
<dbReference type="AlphaFoldDB" id="A0A0G0U326"/>
<gene>
    <name evidence="11" type="ORF">UU29_C0004G0004</name>
</gene>
<feature type="active site" description="Acyl-ester intermediate" evidence="7">
    <location>
        <position position="91"/>
    </location>
</feature>
<comment type="similarity">
    <text evidence="1 9">Belongs to the peptidase S11 family.</text>
</comment>
<dbReference type="InterPro" id="IPR001967">
    <property type="entry name" value="Peptidase_S11_N"/>
</dbReference>
<evidence type="ECO:0000256" key="2">
    <source>
        <dbReference type="ARBA" id="ARBA00022729"/>
    </source>
</evidence>
<dbReference type="GO" id="GO:0008360">
    <property type="term" value="P:regulation of cell shape"/>
    <property type="evidence" value="ECO:0007669"/>
    <property type="project" value="UniProtKB-KW"/>
</dbReference>
<evidence type="ECO:0000313" key="12">
    <source>
        <dbReference type="Proteomes" id="UP000034601"/>
    </source>
</evidence>
<dbReference type="Gene3D" id="3.40.710.10">
    <property type="entry name" value="DD-peptidase/beta-lactamase superfamily"/>
    <property type="match status" value="1"/>
</dbReference>
<feature type="binding site" evidence="8">
    <location>
        <position position="256"/>
    </location>
    <ligand>
        <name>substrate</name>
    </ligand>
</feature>
<dbReference type="GO" id="GO:0009252">
    <property type="term" value="P:peptidoglycan biosynthetic process"/>
    <property type="evidence" value="ECO:0007669"/>
    <property type="project" value="UniProtKB-KW"/>
</dbReference>
<evidence type="ECO:0000256" key="8">
    <source>
        <dbReference type="PIRSR" id="PIRSR618044-2"/>
    </source>
</evidence>
<evidence type="ECO:0000256" key="4">
    <source>
        <dbReference type="ARBA" id="ARBA00022960"/>
    </source>
</evidence>
<evidence type="ECO:0000256" key="1">
    <source>
        <dbReference type="ARBA" id="ARBA00007164"/>
    </source>
</evidence>
<evidence type="ECO:0000313" key="11">
    <source>
        <dbReference type="EMBL" id="KKR83503.1"/>
    </source>
</evidence>
<keyword evidence="6" id="KW-0961">Cell wall biogenesis/degradation</keyword>
<keyword evidence="11" id="KW-0645">Protease</keyword>
<evidence type="ECO:0000256" key="5">
    <source>
        <dbReference type="ARBA" id="ARBA00022984"/>
    </source>
</evidence>
<dbReference type="Proteomes" id="UP000034601">
    <property type="component" value="Unassembled WGS sequence"/>
</dbReference>
<dbReference type="EMBL" id="LCAB01000004">
    <property type="protein sequence ID" value="KKR83503.1"/>
    <property type="molecule type" value="Genomic_DNA"/>
</dbReference>
<dbReference type="GO" id="GO:0009002">
    <property type="term" value="F:serine-type D-Ala-D-Ala carboxypeptidase activity"/>
    <property type="evidence" value="ECO:0007669"/>
    <property type="project" value="InterPro"/>
</dbReference>
<sequence length="307" mass="33905">MFKKILLTVSVVGFMVLMIHLPFVLQPSGSLVSPLSFTPRMALNLWFPKASATSQEDDLPEITAQAAYFVDTENGEVLYQKNSHQKLPIASLVKIMTAIVALENTSFDEEITVSPYAAGMEPDRMDLRQGEILAVEELLYGMFLVSGNDASEALAEGVLGNRDEFIPAMNKKTLQLGMKDTLFINPSGLEEDDKEQYSTAFDVALMSRYAIKQFPSLVEISSTYHRYIPKTSTHQDYDLYSGINLLTTYPGVLGLKTGYTPLAGLTLVTLARRQGQQILGVLLNSQDRRAEAKLLLDYSFAKLGAGN</sequence>
<dbReference type="PANTHER" id="PTHR21581">
    <property type="entry name" value="D-ALANYL-D-ALANINE CARBOXYPEPTIDASE"/>
    <property type="match status" value="1"/>
</dbReference>
<evidence type="ECO:0000256" key="6">
    <source>
        <dbReference type="ARBA" id="ARBA00023316"/>
    </source>
</evidence>
<keyword evidence="3" id="KW-0378">Hydrolase</keyword>
<feature type="domain" description="Peptidase S11 D-alanyl-D-alanine carboxypeptidase A N-terminal" evidence="10">
    <location>
        <begin position="58"/>
        <end position="286"/>
    </location>
</feature>
<dbReference type="PANTHER" id="PTHR21581:SF6">
    <property type="entry name" value="TRAFFICKING PROTEIN PARTICLE COMPLEX SUBUNIT 12"/>
    <property type="match status" value="1"/>
</dbReference>
<accession>A0A0G0U326</accession>
<organism evidence="11 12">
    <name type="scientific">Candidatus Daviesbacteria bacterium GW2011_GWA2_40_9</name>
    <dbReference type="NCBI Taxonomy" id="1618424"/>
    <lineage>
        <taxon>Bacteria</taxon>
        <taxon>Candidatus Daviesiibacteriota</taxon>
    </lineage>
</organism>
<dbReference type="PRINTS" id="PR00725">
    <property type="entry name" value="DADACBPTASE1"/>
</dbReference>
<comment type="caution">
    <text evidence="11">The sequence shown here is derived from an EMBL/GenBank/DDBJ whole genome shotgun (WGS) entry which is preliminary data.</text>
</comment>
<evidence type="ECO:0000256" key="3">
    <source>
        <dbReference type="ARBA" id="ARBA00022801"/>
    </source>
</evidence>
<reference evidence="11 12" key="1">
    <citation type="journal article" date="2015" name="Nature">
        <title>rRNA introns, odd ribosomes, and small enigmatic genomes across a large radiation of phyla.</title>
        <authorList>
            <person name="Brown C.T."/>
            <person name="Hug L.A."/>
            <person name="Thomas B.C."/>
            <person name="Sharon I."/>
            <person name="Castelle C.J."/>
            <person name="Singh A."/>
            <person name="Wilkins M.J."/>
            <person name="Williams K.H."/>
            <person name="Banfield J.F."/>
        </authorList>
    </citation>
    <scope>NUCLEOTIDE SEQUENCE [LARGE SCALE GENOMIC DNA]</scope>
</reference>
<proteinExistence type="inferred from homology"/>